<evidence type="ECO:0000256" key="1">
    <source>
        <dbReference type="SAM" id="Phobius"/>
    </source>
</evidence>
<proteinExistence type="predicted"/>
<name>A0A645GI68_9ZZZZ</name>
<organism evidence="2">
    <name type="scientific">bioreactor metagenome</name>
    <dbReference type="NCBI Taxonomy" id="1076179"/>
    <lineage>
        <taxon>unclassified sequences</taxon>
        <taxon>metagenomes</taxon>
        <taxon>ecological metagenomes</taxon>
    </lineage>
</organism>
<accession>A0A645GI68</accession>
<gene>
    <name evidence="2" type="ORF">SDC9_174062</name>
</gene>
<dbReference type="EMBL" id="VSSQ01076219">
    <property type="protein sequence ID" value="MPN26637.1"/>
    <property type="molecule type" value="Genomic_DNA"/>
</dbReference>
<evidence type="ECO:0000313" key="2">
    <source>
        <dbReference type="EMBL" id="MPN26637.1"/>
    </source>
</evidence>
<dbReference type="AlphaFoldDB" id="A0A645GI68"/>
<protein>
    <submittedName>
        <fullName evidence="2">Uncharacterized protein</fullName>
    </submittedName>
</protein>
<reference evidence="2" key="1">
    <citation type="submission" date="2019-08" db="EMBL/GenBank/DDBJ databases">
        <authorList>
            <person name="Kucharzyk K."/>
            <person name="Murdoch R.W."/>
            <person name="Higgins S."/>
            <person name="Loffler F."/>
        </authorList>
    </citation>
    <scope>NUCLEOTIDE SEQUENCE</scope>
</reference>
<keyword evidence="1" id="KW-0812">Transmembrane</keyword>
<comment type="caution">
    <text evidence="2">The sequence shown here is derived from an EMBL/GenBank/DDBJ whole genome shotgun (WGS) entry which is preliminary data.</text>
</comment>
<keyword evidence="1" id="KW-0472">Membrane</keyword>
<sequence>MLALPSYGVEELAKMRTARRGAKAGFSYERNGQRYLYLESVQLLGLAALLALGLLILVGVYLLP</sequence>
<feature type="transmembrane region" description="Helical" evidence="1">
    <location>
        <begin position="43"/>
        <end position="63"/>
    </location>
</feature>
<keyword evidence="1" id="KW-1133">Transmembrane helix</keyword>